<feature type="domain" description="HTH tetR-type" evidence="5">
    <location>
        <begin position="6"/>
        <end position="66"/>
    </location>
</feature>
<keyword evidence="2 4" id="KW-0238">DNA-binding</keyword>
<dbReference type="PRINTS" id="PR00455">
    <property type="entry name" value="HTHTETR"/>
</dbReference>
<comment type="caution">
    <text evidence="6">The sequence shown here is derived from an EMBL/GenBank/DDBJ whole genome shotgun (WGS) entry which is preliminary data.</text>
</comment>
<sequence>MTEDSPSTRDRLLAAAERLFLLKGAEQVSVRAINAEAGLNPGAVHYHFGSREGLIAALLERELLPLWADRLEEIARRSRSGGAELDVAELVAAIVEPFDRLARTEKGRMLCHLLARTALPAGGVPNAVSAWFGAAPFEAMLARALPYLPVREVATRWRLAFTLLLEVYGRALAPNPTAPSPLPDPATVAAFITAGLTAPSPHRA</sequence>
<dbReference type="InterPro" id="IPR009057">
    <property type="entry name" value="Homeodomain-like_sf"/>
</dbReference>
<evidence type="ECO:0000259" key="5">
    <source>
        <dbReference type="PROSITE" id="PS50977"/>
    </source>
</evidence>
<dbReference type="GO" id="GO:0000976">
    <property type="term" value="F:transcription cis-regulatory region binding"/>
    <property type="evidence" value="ECO:0007669"/>
    <property type="project" value="TreeGrafter"/>
</dbReference>
<dbReference type="InterPro" id="IPR050109">
    <property type="entry name" value="HTH-type_TetR-like_transc_reg"/>
</dbReference>
<name>A0A3A4B9J6_9ACTN</name>
<dbReference type="GO" id="GO:0003700">
    <property type="term" value="F:DNA-binding transcription factor activity"/>
    <property type="evidence" value="ECO:0007669"/>
    <property type="project" value="TreeGrafter"/>
</dbReference>
<reference evidence="6 7" key="1">
    <citation type="submission" date="2018-09" db="EMBL/GenBank/DDBJ databases">
        <title>YIM 75507 draft genome.</title>
        <authorList>
            <person name="Tang S."/>
            <person name="Feng Y."/>
        </authorList>
    </citation>
    <scope>NUCLEOTIDE SEQUENCE [LARGE SCALE GENOMIC DNA]</scope>
    <source>
        <strain evidence="6 7">YIM 75507</strain>
    </source>
</reference>
<keyword evidence="7" id="KW-1185">Reference proteome</keyword>
<dbReference type="Pfam" id="PF00440">
    <property type="entry name" value="TetR_N"/>
    <property type="match status" value="1"/>
</dbReference>
<dbReference type="AlphaFoldDB" id="A0A3A4B9J6"/>
<dbReference type="PROSITE" id="PS50977">
    <property type="entry name" value="HTH_TETR_2"/>
    <property type="match status" value="1"/>
</dbReference>
<evidence type="ECO:0000256" key="4">
    <source>
        <dbReference type="PROSITE-ProRule" id="PRU00335"/>
    </source>
</evidence>
<evidence type="ECO:0000256" key="3">
    <source>
        <dbReference type="ARBA" id="ARBA00023163"/>
    </source>
</evidence>
<dbReference type="RefSeq" id="WP_119924532.1">
    <property type="nucleotide sequence ID" value="NZ_QZEY01000001.1"/>
</dbReference>
<feature type="DNA-binding region" description="H-T-H motif" evidence="4">
    <location>
        <begin position="29"/>
        <end position="48"/>
    </location>
</feature>
<protein>
    <submittedName>
        <fullName evidence="6">TetR/AcrR family transcriptional regulator</fullName>
    </submittedName>
</protein>
<evidence type="ECO:0000313" key="6">
    <source>
        <dbReference type="EMBL" id="RJL35559.1"/>
    </source>
</evidence>
<dbReference type="InterPro" id="IPR001647">
    <property type="entry name" value="HTH_TetR"/>
</dbReference>
<proteinExistence type="predicted"/>
<dbReference type="PANTHER" id="PTHR30055:SF234">
    <property type="entry name" value="HTH-TYPE TRANSCRIPTIONAL REGULATOR BETI"/>
    <property type="match status" value="1"/>
</dbReference>
<dbReference type="OrthoDB" id="5242433at2"/>
<dbReference type="PANTHER" id="PTHR30055">
    <property type="entry name" value="HTH-TYPE TRANSCRIPTIONAL REGULATOR RUTR"/>
    <property type="match status" value="1"/>
</dbReference>
<dbReference type="Proteomes" id="UP000265768">
    <property type="component" value="Unassembled WGS sequence"/>
</dbReference>
<dbReference type="EMBL" id="QZEY01000001">
    <property type="protein sequence ID" value="RJL35559.1"/>
    <property type="molecule type" value="Genomic_DNA"/>
</dbReference>
<dbReference type="Gene3D" id="1.10.357.10">
    <property type="entry name" value="Tetracycline Repressor, domain 2"/>
    <property type="match status" value="1"/>
</dbReference>
<accession>A0A3A4B9J6</accession>
<evidence type="ECO:0000256" key="2">
    <source>
        <dbReference type="ARBA" id="ARBA00023125"/>
    </source>
</evidence>
<dbReference type="SUPFAM" id="SSF46689">
    <property type="entry name" value="Homeodomain-like"/>
    <property type="match status" value="1"/>
</dbReference>
<organism evidence="6 7">
    <name type="scientific">Bailinhaonella thermotolerans</name>
    <dbReference type="NCBI Taxonomy" id="1070861"/>
    <lineage>
        <taxon>Bacteria</taxon>
        <taxon>Bacillati</taxon>
        <taxon>Actinomycetota</taxon>
        <taxon>Actinomycetes</taxon>
        <taxon>Streptosporangiales</taxon>
        <taxon>Streptosporangiaceae</taxon>
        <taxon>Bailinhaonella</taxon>
    </lineage>
</organism>
<keyword evidence="3" id="KW-0804">Transcription</keyword>
<evidence type="ECO:0000256" key="1">
    <source>
        <dbReference type="ARBA" id="ARBA00023015"/>
    </source>
</evidence>
<keyword evidence="1" id="KW-0805">Transcription regulation</keyword>
<evidence type="ECO:0000313" key="7">
    <source>
        <dbReference type="Proteomes" id="UP000265768"/>
    </source>
</evidence>
<gene>
    <name evidence="6" type="ORF">D5H75_01820</name>
</gene>